<comment type="caution">
    <text evidence="3">The sequence shown here is derived from an EMBL/GenBank/DDBJ whole genome shotgun (WGS) entry which is preliminary data.</text>
</comment>
<feature type="compositionally biased region" description="Basic and acidic residues" evidence="2">
    <location>
        <begin position="59"/>
        <end position="69"/>
    </location>
</feature>
<feature type="compositionally biased region" description="Basic and acidic residues" evidence="2">
    <location>
        <begin position="244"/>
        <end position="259"/>
    </location>
</feature>
<evidence type="ECO:0000256" key="1">
    <source>
        <dbReference type="SAM" id="Coils"/>
    </source>
</evidence>
<dbReference type="Proteomes" id="UP001215151">
    <property type="component" value="Unassembled WGS sequence"/>
</dbReference>
<feature type="compositionally biased region" description="Basic and acidic residues" evidence="2">
    <location>
        <begin position="80"/>
        <end position="100"/>
    </location>
</feature>
<organism evidence="3 4">
    <name type="scientific">Trametes cubensis</name>
    <dbReference type="NCBI Taxonomy" id="1111947"/>
    <lineage>
        <taxon>Eukaryota</taxon>
        <taxon>Fungi</taxon>
        <taxon>Dikarya</taxon>
        <taxon>Basidiomycota</taxon>
        <taxon>Agaricomycotina</taxon>
        <taxon>Agaricomycetes</taxon>
        <taxon>Polyporales</taxon>
        <taxon>Polyporaceae</taxon>
        <taxon>Trametes</taxon>
    </lineage>
</organism>
<gene>
    <name evidence="3" type="ORF">ONZ51_g4618</name>
</gene>
<keyword evidence="4" id="KW-1185">Reference proteome</keyword>
<proteinExistence type="predicted"/>
<keyword evidence="1" id="KW-0175">Coiled coil</keyword>
<feature type="region of interest" description="Disordered" evidence="2">
    <location>
        <begin position="34"/>
        <end position="260"/>
    </location>
</feature>
<evidence type="ECO:0000313" key="4">
    <source>
        <dbReference type="Proteomes" id="UP001215151"/>
    </source>
</evidence>
<evidence type="ECO:0000256" key="2">
    <source>
        <dbReference type="SAM" id="MobiDB-lite"/>
    </source>
</evidence>
<accession>A0AAD7TXZ2</accession>
<dbReference type="AlphaFoldDB" id="A0AAD7TXZ2"/>
<evidence type="ECO:0000313" key="3">
    <source>
        <dbReference type="EMBL" id="KAJ8486779.1"/>
    </source>
</evidence>
<sequence length="451" mass="49733">MTSNDRSTFIDYATTPASEQSVYFDAPIAVWSNKSSDGTPRLLPDAADDHATTLPGAFEPDHSESDNATKRLSVGTPRDPAVREHPLEAEEDKALSRFTEDIEGATKSPDSKSAHRRATSATDSGYGSASGMEPIPVVWTESPSQEAHHRGQVLQRSLDDEDEDGDYRSARRDSPFKRASSLRSFRSMGHRASIGGTDTDDRGSVKTSPSLIRRRRISLTGGSFASGAGTVGPASSAMLDESFDERSRTAEMSMSEKQKMKLTKTQLKEGKKVVKIIKAEGKAEKKALDEAVKELADIQKLQKTAVKEEAKSYSTYAKALREFHKAELEFFAARAKYERAQADLKALEDVREASKQHAQETTEMLQEKNREVEWLRAQKATDDDFPSVPWESMQQLEARVLQDAMFAELHSPHVAAARATRPAQRSAVNVPARALREAVTATLYEGNRTAL</sequence>
<name>A0AAD7TXZ2_9APHY</name>
<feature type="coiled-coil region" evidence="1">
    <location>
        <begin position="337"/>
        <end position="378"/>
    </location>
</feature>
<feature type="compositionally biased region" description="Basic and acidic residues" evidence="2">
    <location>
        <begin position="166"/>
        <end position="176"/>
    </location>
</feature>
<protein>
    <submittedName>
        <fullName evidence="3">Uncharacterized protein</fullName>
    </submittedName>
</protein>
<dbReference type="EMBL" id="JAPEVG010000091">
    <property type="protein sequence ID" value="KAJ8486779.1"/>
    <property type="molecule type" value="Genomic_DNA"/>
</dbReference>
<reference evidence="3" key="1">
    <citation type="submission" date="2022-11" db="EMBL/GenBank/DDBJ databases">
        <title>Genome Sequence of Cubamyces cubensis.</title>
        <authorList>
            <person name="Buettner E."/>
        </authorList>
    </citation>
    <scope>NUCLEOTIDE SEQUENCE</scope>
    <source>
        <strain evidence="3">MPL-01</strain>
    </source>
</reference>